<organism evidence="2 3">
    <name type="scientific">Conger conger</name>
    <name type="common">Conger eel</name>
    <name type="synonym">Muraena conger</name>
    <dbReference type="NCBI Taxonomy" id="82655"/>
    <lineage>
        <taxon>Eukaryota</taxon>
        <taxon>Metazoa</taxon>
        <taxon>Chordata</taxon>
        <taxon>Craniata</taxon>
        <taxon>Vertebrata</taxon>
        <taxon>Euteleostomi</taxon>
        <taxon>Actinopterygii</taxon>
        <taxon>Neopterygii</taxon>
        <taxon>Teleostei</taxon>
        <taxon>Anguilliformes</taxon>
        <taxon>Congridae</taxon>
        <taxon>Conger</taxon>
    </lineage>
</organism>
<proteinExistence type="predicted"/>
<feature type="region of interest" description="Disordered" evidence="1">
    <location>
        <begin position="360"/>
        <end position="383"/>
    </location>
</feature>
<feature type="compositionally biased region" description="Low complexity" evidence="1">
    <location>
        <begin position="207"/>
        <end position="217"/>
    </location>
</feature>
<dbReference type="PANTHER" id="PTHR15545">
    <property type="entry name" value="PDZ DOMAIN CONTAINING RING FINGER PROTEIN 3, 4"/>
    <property type="match status" value="1"/>
</dbReference>
<protein>
    <submittedName>
        <fullName evidence="2">Uncharacterized protein</fullName>
    </submittedName>
</protein>
<dbReference type="EMBL" id="JAFJMO010000013">
    <property type="protein sequence ID" value="KAJ8258809.1"/>
    <property type="molecule type" value="Genomic_DNA"/>
</dbReference>
<feature type="compositionally biased region" description="Basic and acidic residues" evidence="1">
    <location>
        <begin position="421"/>
        <end position="434"/>
    </location>
</feature>
<feature type="region of interest" description="Disordered" evidence="1">
    <location>
        <begin position="395"/>
        <end position="454"/>
    </location>
</feature>
<sequence>MGCRHSGPLFEDGMGVHGQDLGHTSQREALRILSTYEQPITLQIEGQRACQRGLQLRTSDCSTQTDRLWDTVRGLGVTPGSAARINTYTDKPCRSHMTLAHDSCTASEYLPSMHYSMENMAYKNPGLASCVPQGQSCLLGCCNTNMEEPSSFLSQTEDEDFVTERPMGYLPLMHELDSGLGWTDGSLHQGELSGMETEEGMEEHTSRGGSPSSESFISSELSDSGFYSVSTGEFRRFQKLLERRIRLYRARALAPGDQRDGQKGRRELESIPETLTLQPQTVRPSRPAGPGVAHRCTMGTSAVQFRKAGSPCLSRCSSSTGSLFRLQPGTSSCSTPSCQRRAMMHRNPSASFLKRSSTLHRSAPHALERRRASHPASPDYCSTALHHHGRRLATELAERREQAQKRQPSCEVSTSPLHRGPTKDPRGALPREHCCGGSSSRVGVEKQGRSFSRDVMERNAAERNVMERNITERNIAERNIAERNMAREREKRFHTLGHSQDIHETWPKPANRCCQRGGLYSTLDNHSANSQKDLATNPRALRNQLLKERASRLADERGGVTTDEESHGEVKTGRYWNKTERRQHMLLAREQRLQQQHQARGGVPAPGDARYGSTVLELSHRKLSRLRNRKLLDSWTTVEELLAHGTRLGSTEEILCPSSLLSVTTV</sequence>
<evidence type="ECO:0000313" key="3">
    <source>
        <dbReference type="Proteomes" id="UP001152803"/>
    </source>
</evidence>
<dbReference type="PANTHER" id="PTHR15545:SF4">
    <property type="entry name" value="PDZ DOMAIN-CONTAINING PROTEIN 4"/>
    <property type="match status" value="1"/>
</dbReference>
<gene>
    <name evidence="2" type="ORF">COCON_G00178210</name>
</gene>
<feature type="region of interest" description="Disordered" evidence="1">
    <location>
        <begin position="195"/>
        <end position="217"/>
    </location>
</feature>
<name>A0A9Q1HSU7_CONCO</name>
<comment type="caution">
    <text evidence="2">The sequence shown here is derived from an EMBL/GenBank/DDBJ whole genome shotgun (WGS) entry which is preliminary data.</text>
</comment>
<feature type="compositionally biased region" description="Basic and acidic residues" evidence="1">
    <location>
        <begin position="443"/>
        <end position="454"/>
    </location>
</feature>
<feature type="compositionally biased region" description="Polar residues" evidence="1">
    <location>
        <begin position="405"/>
        <end position="416"/>
    </location>
</feature>
<accession>A0A9Q1HSU7</accession>
<feature type="compositionally biased region" description="Basic and acidic residues" evidence="1">
    <location>
        <begin position="395"/>
        <end position="404"/>
    </location>
</feature>
<reference evidence="2" key="1">
    <citation type="journal article" date="2023" name="Science">
        <title>Genome structures resolve the early diversification of teleost fishes.</title>
        <authorList>
            <person name="Parey E."/>
            <person name="Louis A."/>
            <person name="Montfort J."/>
            <person name="Bouchez O."/>
            <person name="Roques C."/>
            <person name="Iampietro C."/>
            <person name="Lluch J."/>
            <person name="Castinel A."/>
            <person name="Donnadieu C."/>
            <person name="Desvignes T."/>
            <person name="Floi Bucao C."/>
            <person name="Jouanno E."/>
            <person name="Wen M."/>
            <person name="Mejri S."/>
            <person name="Dirks R."/>
            <person name="Jansen H."/>
            <person name="Henkel C."/>
            <person name="Chen W.J."/>
            <person name="Zahm M."/>
            <person name="Cabau C."/>
            <person name="Klopp C."/>
            <person name="Thompson A.W."/>
            <person name="Robinson-Rechavi M."/>
            <person name="Braasch I."/>
            <person name="Lecointre G."/>
            <person name="Bobe J."/>
            <person name="Postlethwait J.H."/>
            <person name="Berthelot C."/>
            <person name="Roest Crollius H."/>
            <person name="Guiguen Y."/>
        </authorList>
    </citation>
    <scope>NUCLEOTIDE SEQUENCE</scope>
    <source>
        <strain evidence="2">Concon-B</strain>
    </source>
</reference>
<dbReference type="AlphaFoldDB" id="A0A9Q1HSU7"/>
<dbReference type="Proteomes" id="UP001152803">
    <property type="component" value="Unassembled WGS sequence"/>
</dbReference>
<feature type="region of interest" description="Disordered" evidence="1">
    <location>
        <begin position="550"/>
        <end position="570"/>
    </location>
</feature>
<keyword evidence="3" id="KW-1185">Reference proteome</keyword>
<evidence type="ECO:0000256" key="1">
    <source>
        <dbReference type="SAM" id="MobiDB-lite"/>
    </source>
</evidence>
<dbReference type="InterPro" id="IPR051971">
    <property type="entry name" value="E3_ubiquitin-PDZ_ligase"/>
</dbReference>
<dbReference type="OrthoDB" id="8936013at2759"/>
<evidence type="ECO:0000313" key="2">
    <source>
        <dbReference type="EMBL" id="KAJ8258809.1"/>
    </source>
</evidence>